<keyword evidence="5" id="KW-1185">Reference proteome</keyword>
<comment type="similarity">
    <text evidence="1">Belongs to the UPF0335 family.</text>
</comment>
<name>A0A9J7AQ01_9PROT</name>
<sequence>MTDVGGIAAEQLRSYIERIERLEEEKAALAADIKDVFAEAKGNGFDVKTMRQVLKLRKLDKDDLQEQEHLLELYKLALGIE</sequence>
<dbReference type="Proteomes" id="UP001060336">
    <property type="component" value="Chromosome"/>
</dbReference>
<feature type="coiled-coil region" evidence="2">
    <location>
        <begin position="12"/>
        <end position="39"/>
    </location>
</feature>
<feature type="domain" description="GapR-like DNA-binding" evidence="3">
    <location>
        <begin position="8"/>
        <end position="79"/>
    </location>
</feature>
<dbReference type="NCBIfam" id="NF010247">
    <property type="entry name" value="PRK13694.1"/>
    <property type="match status" value="1"/>
</dbReference>
<dbReference type="InterPro" id="IPR018753">
    <property type="entry name" value="GapR-like"/>
</dbReference>
<dbReference type="AlphaFoldDB" id="A0A9J7AQ01"/>
<dbReference type="EMBL" id="CP102480">
    <property type="protein sequence ID" value="UUX48436.1"/>
    <property type="molecule type" value="Genomic_DNA"/>
</dbReference>
<reference evidence="4" key="1">
    <citation type="submission" date="2022-08" db="EMBL/GenBank/DDBJ databases">
        <title>Nisaea acidiphila sp. nov., isolated from a marine algal debris and emended description of the genus Nisaea Urios et al. 2008.</title>
        <authorList>
            <person name="Kwon K."/>
        </authorList>
    </citation>
    <scope>NUCLEOTIDE SEQUENCE</scope>
    <source>
        <strain evidence="4">MEBiC11861</strain>
    </source>
</reference>
<keyword evidence="2" id="KW-0175">Coiled coil</keyword>
<evidence type="ECO:0000313" key="5">
    <source>
        <dbReference type="Proteomes" id="UP001060336"/>
    </source>
</evidence>
<dbReference type="HAMAP" id="MF_00797">
    <property type="entry name" value="UPF0335"/>
    <property type="match status" value="1"/>
</dbReference>
<evidence type="ECO:0000313" key="4">
    <source>
        <dbReference type="EMBL" id="UUX48436.1"/>
    </source>
</evidence>
<dbReference type="InterPro" id="IPR046367">
    <property type="entry name" value="GapR-like_DNA-bd"/>
</dbReference>
<evidence type="ECO:0000256" key="2">
    <source>
        <dbReference type="SAM" id="Coils"/>
    </source>
</evidence>
<protein>
    <recommendedName>
        <fullName evidence="1">UPF0335 protein NUH88_13545</fullName>
    </recommendedName>
</protein>
<organism evidence="4 5">
    <name type="scientific">Nisaea acidiphila</name>
    <dbReference type="NCBI Taxonomy" id="1862145"/>
    <lineage>
        <taxon>Bacteria</taxon>
        <taxon>Pseudomonadati</taxon>
        <taxon>Pseudomonadota</taxon>
        <taxon>Alphaproteobacteria</taxon>
        <taxon>Rhodospirillales</taxon>
        <taxon>Thalassobaculaceae</taxon>
        <taxon>Nisaea</taxon>
    </lineage>
</organism>
<evidence type="ECO:0000259" key="3">
    <source>
        <dbReference type="Pfam" id="PF10073"/>
    </source>
</evidence>
<gene>
    <name evidence="4" type="ORF">NUH88_13545</name>
</gene>
<dbReference type="KEGG" id="naci:NUH88_13545"/>
<dbReference type="Pfam" id="PF10073">
    <property type="entry name" value="GapR_DNA-bd"/>
    <property type="match status" value="1"/>
</dbReference>
<proteinExistence type="inferred from homology"/>
<accession>A0A9J7AQ01</accession>
<dbReference type="RefSeq" id="WP_257766943.1">
    <property type="nucleotide sequence ID" value="NZ_CP102480.1"/>
</dbReference>
<dbReference type="GO" id="GO:0003677">
    <property type="term" value="F:DNA binding"/>
    <property type="evidence" value="ECO:0007669"/>
    <property type="project" value="InterPro"/>
</dbReference>
<evidence type="ECO:0000256" key="1">
    <source>
        <dbReference type="HAMAP-Rule" id="MF_00797"/>
    </source>
</evidence>